<dbReference type="Gene3D" id="1.25.40.10">
    <property type="entry name" value="Tetratricopeptide repeat domain"/>
    <property type="match status" value="1"/>
</dbReference>
<dbReference type="PANTHER" id="PTHR44943:SF8">
    <property type="entry name" value="TPR REPEAT-CONTAINING PROTEIN MJ0263"/>
    <property type="match status" value="1"/>
</dbReference>
<accession>A0A160TT95</accession>
<keyword evidence="1" id="KW-0677">Repeat</keyword>
<dbReference type="InterPro" id="IPR019734">
    <property type="entry name" value="TPR_rpt"/>
</dbReference>
<evidence type="ECO:0000256" key="2">
    <source>
        <dbReference type="ARBA" id="ARBA00022803"/>
    </source>
</evidence>
<dbReference type="EMBL" id="CZRL01000089">
    <property type="protein sequence ID" value="CUS52786.1"/>
    <property type="molecule type" value="Genomic_DNA"/>
</dbReference>
<dbReference type="SMART" id="SM00028">
    <property type="entry name" value="TPR"/>
    <property type="match status" value="2"/>
</dbReference>
<dbReference type="PROSITE" id="PS50293">
    <property type="entry name" value="TPR_REGION"/>
    <property type="match status" value="1"/>
</dbReference>
<evidence type="ECO:0000256" key="1">
    <source>
        <dbReference type="ARBA" id="ARBA00022737"/>
    </source>
</evidence>
<dbReference type="AlphaFoldDB" id="A0A160TT95"/>
<keyword evidence="2" id="KW-0802">TPR repeat</keyword>
<feature type="compositionally biased region" description="Polar residues" evidence="3">
    <location>
        <begin position="134"/>
        <end position="144"/>
    </location>
</feature>
<reference evidence="4" key="1">
    <citation type="submission" date="2015-10" db="EMBL/GenBank/DDBJ databases">
        <authorList>
            <person name="Gilbert D.G."/>
        </authorList>
    </citation>
    <scope>NUCLEOTIDE SEQUENCE</scope>
</reference>
<evidence type="ECO:0000256" key="3">
    <source>
        <dbReference type="SAM" id="MobiDB-lite"/>
    </source>
</evidence>
<proteinExistence type="predicted"/>
<name>A0A160TT95_9ZZZZ</name>
<feature type="region of interest" description="Disordered" evidence="3">
    <location>
        <begin position="133"/>
        <end position="155"/>
    </location>
</feature>
<dbReference type="PANTHER" id="PTHR44943">
    <property type="entry name" value="CELLULOSE SYNTHASE OPERON PROTEIN C"/>
    <property type="match status" value="1"/>
</dbReference>
<dbReference type="Pfam" id="PF13414">
    <property type="entry name" value="TPR_11"/>
    <property type="match status" value="1"/>
</dbReference>
<dbReference type="InterPro" id="IPR011990">
    <property type="entry name" value="TPR-like_helical_dom_sf"/>
</dbReference>
<dbReference type="InterPro" id="IPR051685">
    <property type="entry name" value="Ycf3/AcsC/BcsC/TPR_MFPF"/>
</dbReference>
<sequence length="155" mass="17255">MNAADQFDAGTINQLIKNNQLILALERVDQWLDLQPSAALPLFLKARILTTNGKNDQAVTIYEKVIEVEPDLPEAYNNLGLIYAADGNFEKATRYFQLGLQTNPTYATLYQNLSTLYATRAISAYRKALRGTKANETSGDSQTPDLLPLDMLGKR</sequence>
<protein>
    <submittedName>
        <fullName evidence="4">TPR repeat</fullName>
    </submittedName>
</protein>
<dbReference type="PROSITE" id="PS50005">
    <property type="entry name" value="TPR"/>
    <property type="match status" value="2"/>
</dbReference>
<gene>
    <name evidence="4" type="ORF">MGWOODY_XGa1320</name>
</gene>
<dbReference type="SUPFAM" id="SSF48452">
    <property type="entry name" value="TPR-like"/>
    <property type="match status" value="1"/>
</dbReference>
<organism evidence="4">
    <name type="scientific">hydrothermal vent metagenome</name>
    <dbReference type="NCBI Taxonomy" id="652676"/>
    <lineage>
        <taxon>unclassified sequences</taxon>
        <taxon>metagenomes</taxon>
        <taxon>ecological metagenomes</taxon>
    </lineage>
</organism>
<evidence type="ECO:0000313" key="4">
    <source>
        <dbReference type="EMBL" id="CUS52786.1"/>
    </source>
</evidence>